<organism evidence="2 3">
    <name type="scientific">Porites evermanni</name>
    <dbReference type="NCBI Taxonomy" id="104178"/>
    <lineage>
        <taxon>Eukaryota</taxon>
        <taxon>Metazoa</taxon>
        <taxon>Cnidaria</taxon>
        <taxon>Anthozoa</taxon>
        <taxon>Hexacorallia</taxon>
        <taxon>Scleractinia</taxon>
        <taxon>Fungiina</taxon>
        <taxon>Poritidae</taxon>
        <taxon>Porites</taxon>
    </lineage>
</organism>
<evidence type="ECO:0000256" key="1">
    <source>
        <dbReference type="SAM" id="Phobius"/>
    </source>
</evidence>
<dbReference type="EMBL" id="CALNXI010000018">
    <property type="protein sequence ID" value="CAH3015077.1"/>
    <property type="molecule type" value="Genomic_DNA"/>
</dbReference>
<keyword evidence="1" id="KW-0812">Transmembrane</keyword>
<protein>
    <submittedName>
        <fullName evidence="2">Uncharacterized protein</fullName>
    </submittedName>
</protein>
<evidence type="ECO:0000313" key="2">
    <source>
        <dbReference type="EMBL" id="CAH3015077.1"/>
    </source>
</evidence>
<dbReference type="Proteomes" id="UP001159427">
    <property type="component" value="Unassembled WGS sequence"/>
</dbReference>
<sequence length="317" mass="35470">MDYIDTTEKLLKSLNGLLSALTRQINCGEDTFLHQASQFVQFAITTLEKQDPTLKKQINKGIDFIVSSIASLVTKVVSSGAIYNATVFVSQEIGEFFNDGSIPKIMRNKYDELVRRLATALERKRNIEYLCSKLLDEVVTACKSYCCSYRTVRCLEADCIEISVKIRDCEQPVLIARELLEELGEMAKREAVKHGFKFSAAGLATIAFGYGALQAGNTLRGVIYGAAAVSSGVLCYNMAKKLGGFKHVWDEVNTKRTQYREIHMGLESLKEMVGRELKEGIHLIGTPDFSLLFILVILVAFCAIMYAFFTRVRTESY</sequence>
<feature type="transmembrane region" description="Helical" evidence="1">
    <location>
        <begin position="289"/>
        <end position="309"/>
    </location>
</feature>
<name>A0ABN8LHM9_9CNID</name>
<keyword evidence="1" id="KW-0472">Membrane</keyword>
<gene>
    <name evidence="2" type="ORF">PEVE_00011113</name>
</gene>
<accession>A0ABN8LHM9</accession>
<keyword evidence="3" id="KW-1185">Reference proteome</keyword>
<reference evidence="2 3" key="1">
    <citation type="submission" date="2022-05" db="EMBL/GenBank/DDBJ databases">
        <authorList>
            <consortium name="Genoscope - CEA"/>
            <person name="William W."/>
        </authorList>
    </citation>
    <scope>NUCLEOTIDE SEQUENCE [LARGE SCALE GENOMIC DNA]</scope>
</reference>
<proteinExistence type="predicted"/>
<evidence type="ECO:0000313" key="3">
    <source>
        <dbReference type="Proteomes" id="UP001159427"/>
    </source>
</evidence>
<comment type="caution">
    <text evidence="2">The sequence shown here is derived from an EMBL/GenBank/DDBJ whole genome shotgun (WGS) entry which is preliminary data.</text>
</comment>
<keyword evidence="1" id="KW-1133">Transmembrane helix</keyword>